<reference evidence="1 2" key="1">
    <citation type="submission" date="2017-10" db="EMBL/GenBank/DDBJ databases">
        <title>Draft genome sequence of Anoxybacillus flavithermus KU2-6-11 from caldera Uzon (Russia:Kamchtka).</title>
        <authorList>
            <person name="Korzhuk A.V."/>
            <person name="Rozanov A.S."/>
            <person name="Bryanskaya A.V."/>
            <person name="Peltek S.E."/>
        </authorList>
    </citation>
    <scope>NUCLEOTIDE SEQUENCE [LARGE SCALE GENOMIC DNA]</scope>
    <source>
        <strain evidence="1 2">KU2-6_11</strain>
    </source>
</reference>
<protein>
    <submittedName>
        <fullName evidence="1">Uncharacterized protein</fullName>
    </submittedName>
</protein>
<evidence type="ECO:0000313" key="1">
    <source>
        <dbReference type="EMBL" id="PIC03688.1"/>
    </source>
</evidence>
<dbReference type="AlphaFoldDB" id="A0A2G5RLI2"/>
<dbReference type="Proteomes" id="UP000230559">
    <property type="component" value="Unassembled WGS sequence"/>
</dbReference>
<dbReference type="EMBL" id="PEDM01000066">
    <property type="protein sequence ID" value="PIC03688.1"/>
    <property type="molecule type" value="Genomic_DNA"/>
</dbReference>
<evidence type="ECO:0000313" key="2">
    <source>
        <dbReference type="Proteomes" id="UP000230559"/>
    </source>
</evidence>
<dbReference type="RefSeq" id="WP_035049894.1">
    <property type="nucleotide sequence ID" value="NZ_PEDM01000066.1"/>
</dbReference>
<proteinExistence type="predicted"/>
<gene>
    <name evidence="1" type="ORF">CS060_13870</name>
</gene>
<comment type="caution">
    <text evidence="1">The sequence shown here is derived from an EMBL/GenBank/DDBJ whole genome shotgun (WGS) entry which is preliminary data.</text>
</comment>
<accession>A0A2G5RLI2</accession>
<name>A0A2G5RLI2_9BACL</name>
<organism evidence="1 2">
    <name type="scientific">Anoxybacillus flavithermus</name>
    <dbReference type="NCBI Taxonomy" id="33934"/>
    <lineage>
        <taxon>Bacteria</taxon>
        <taxon>Bacillati</taxon>
        <taxon>Bacillota</taxon>
        <taxon>Bacilli</taxon>
        <taxon>Bacillales</taxon>
        <taxon>Anoxybacillaceae</taxon>
        <taxon>Anoxybacillus</taxon>
    </lineage>
</organism>
<sequence>MGNVDILKNHNEDERRDYVHIFQLVRRALQEANLLQLTVIEEQTDKLIVKPKPLSMEDKVKAFESLAGSAVLAGENVKELLKMANREEEWRNKELE</sequence>